<evidence type="ECO:0000256" key="6">
    <source>
        <dbReference type="PROSITE-ProRule" id="PRU00352"/>
    </source>
</evidence>
<dbReference type="GO" id="GO:0030335">
    <property type="term" value="P:positive regulation of cell migration"/>
    <property type="evidence" value="ECO:0007669"/>
    <property type="project" value="TreeGrafter"/>
</dbReference>
<keyword evidence="8" id="KW-1133">Transmembrane helix</keyword>
<keyword evidence="9" id="KW-0732">Signal</keyword>
<evidence type="ECO:0000256" key="9">
    <source>
        <dbReference type="SAM" id="SignalP"/>
    </source>
</evidence>
<dbReference type="InterPro" id="IPR045791">
    <property type="entry name" value="Sema4F_C"/>
</dbReference>
<comment type="similarity">
    <text evidence="2">Belongs to the semaphorin family.</text>
</comment>
<dbReference type="Gene3D" id="3.30.1680.10">
    <property type="entry name" value="ligand-binding face of the semaphorins, domain 2"/>
    <property type="match status" value="1"/>
</dbReference>
<gene>
    <name evidence="11" type="primary">LOC114843478</name>
</gene>
<dbReference type="GO" id="GO:0005886">
    <property type="term" value="C:plasma membrane"/>
    <property type="evidence" value="ECO:0007669"/>
    <property type="project" value="TreeGrafter"/>
</dbReference>
<keyword evidence="10" id="KW-1185">Reference proteome</keyword>
<dbReference type="Proteomes" id="UP000515150">
    <property type="component" value="Chromosome 16"/>
</dbReference>
<dbReference type="GO" id="GO:0045499">
    <property type="term" value="F:chemorepellent activity"/>
    <property type="evidence" value="ECO:0007669"/>
    <property type="project" value="TreeGrafter"/>
</dbReference>
<comment type="subcellular location">
    <subcellularLocation>
        <location evidence="1">Membrane</location>
    </subcellularLocation>
</comment>
<name>A0A6P7KYZ6_BETSP</name>
<dbReference type="InterPro" id="IPR007110">
    <property type="entry name" value="Ig-like_dom"/>
</dbReference>
<dbReference type="SUPFAM" id="SSF101912">
    <property type="entry name" value="Sema domain"/>
    <property type="match status" value="1"/>
</dbReference>
<dbReference type="GeneID" id="114843478"/>
<dbReference type="PANTHER" id="PTHR11036:SF145">
    <property type="entry name" value="SEMAPHORIN-4A ISOFORM X1-RELATED"/>
    <property type="match status" value="1"/>
</dbReference>
<sequence length="776" mass="84104">MTPAGAVLLLGLLGSVSSLMPPRTSFLLNSTDRPLVQFSLRDLYNTTTLLLSDDGSTLYVGARDAILSLDVSQSDTISLKNQVEWSPTESDKNICVSKGKKREVHCSNFIRVLQPMNSTHLYVCGSYAYGPQEAWLDTAGQNLSVVPLGTAKGRCPFSPFQRSVALSVDGEVFTASTSDFRGTKPEIARHFSKDGRPDVLQDLYGSLLEEPEFVGSSLDPAENKLYFFFSEVGKEFSYTNELRVARVAQVCKDDVGGQRTLQRKWTSFTKSSLVCQVSRRLPFNVLQDVFTLQLPDAGGAVQTRFYSVFTSQWSSGPESAVCVFNLQDIRDVFKGNYRTFDSRNHLWVPMKGKHSYLGKCGLENATDAELNEVKKTFLTSRSVAAAGNGPVVVSSDHIYSRIAAMTTEALDGKRYTVLFLLTESGFLHKLVLFNTGPRIIEEVQVFREPQLVKSLLLSSSKGVVYVGTSGGVTAVPLANCSVYRTCSQCVLARDPLCGWSPSRRACTGLDSSDPLTQDLDKGNVKEKCPRASTGLDLAHTDVTVRWGESVRLRCVSPSNLATLTWTGPPSSTGRTIQAADGGLSFLASADTVGRYRCVAEEAGHADVVAAFEVQLMSPRSVRPGHGVSERVGPSSTEEPYEDVETAEPPADPDLTVDGAVTNSSTHGTAGKPEDFGPSGVQNHDSDLTTASSNDTHSGKEALRRAQSQKSYFSELVAVSLLLVVVSVCVLLLGGLQMWWRSRTGRKASAAVGPEHKPTESIPSLSPEDADTEPRLV</sequence>
<dbReference type="InterPro" id="IPR016201">
    <property type="entry name" value="PSI"/>
</dbReference>
<dbReference type="InterPro" id="IPR001627">
    <property type="entry name" value="Semap_dom"/>
</dbReference>
<dbReference type="KEGG" id="bspl:114843478"/>
<dbReference type="SUPFAM" id="SSF103575">
    <property type="entry name" value="Plexin repeat"/>
    <property type="match status" value="1"/>
</dbReference>
<feature type="region of interest" description="Disordered" evidence="7">
    <location>
        <begin position="620"/>
        <end position="701"/>
    </location>
</feature>
<dbReference type="OrthoDB" id="9988752at2759"/>
<organism evidence="10 11">
    <name type="scientific">Betta splendens</name>
    <name type="common">Siamese fighting fish</name>
    <dbReference type="NCBI Taxonomy" id="158456"/>
    <lineage>
        <taxon>Eukaryota</taxon>
        <taxon>Metazoa</taxon>
        <taxon>Chordata</taxon>
        <taxon>Craniata</taxon>
        <taxon>Vertebrata</taxon>
        <taxon>Euteleostomi</taxon>
        <taxon>Actinopterygii</taxon>
        <taxon>Neopterygii</taxon>
        <taxon>Teleostei</taxon>
        <taxon>Neoteleostei</taxon>
        <taxon>Acanthomorphata</taxon>
        <taxon>Anabantaria</taxon>
        <taxon>Anabantiformes</taxon>
        <taxon>Anabantoidei</taxon>
        <taxon>Osphronemidae</taxon>
        <taxon>Betta</taxon>
    </lineage>
</organism>
<dbReference type="CTD" id="798168"/>
<accession>A0A6P7KYZ6</accession>
<dbReference type="InterPro" id="IPR015943">
    <property type="entry name" value="WD40/YVTN_repeat-like_dom_sf"/>
</dbReference>
<dbReference type="GO" id="GO:0030215">
    <property type="term" value="F:semaphorin receptor binding"/>
    <property type="evidence" value="ECO:0007669"/>
    <property type="project" value="InterPro"/>
</dbReference>
<comment type="caution">
    <text evidence="6">Lacks conserved residue(s) required for the propagation of feature annotation.</text>
</comment>
<feature type="region of interest" description="Disordered" evidence="7">
    <location>
        <begin position="746"/>
        <end position="776"/>
    </location>
</feature>
<evidence type="ECO:0000256" key="7">
    <source>
        <dbReference type="SAM" id="MobiDB-lite"/>
    </source>
</evidence>
<dbReference type="RefSeq" id="XP_040923562.1">
    <property type="nucleotide sequence ID" value="XM_041067628.2"/>
</dbReference>
<dbReference type="PROSITE" id="PS51004">
    <property type="entry name" value="SEMA"/>
    <property type="match status" value="1"/>
</dbReference>
<dbReference type="InParanoid" id="A0A6P7KYZ6"/>
<dbReference type="PROSITE" id="PS50835">
    <property type="entry name" value="IG_LIKE"/>
    <property type="match status" value="1"/>
</dbReference>
<feature type="signal peptide" evidence="9">
    <location>
        <begin position="1"/>
        <end position="18"/>
    </location>
</feature>
<feature type="transmembrane region" description="Helical" evidence="8">
    <location>
        <begin position="715"/>
        <end position="739"/>
    </location>
</feature>
<evidence type="ECO:0000256" key="1">
    <source>
        <dbReference type="ARBA" id="ARBA00004370"/>
    </source>
</evidence>
<dbReference type="InterPro" id="IPR036179">
    <property type="entry name" value="Ig-like_dom_sf"/>
</dbReference>
<keyword evidence="4" id="KW-1015">Disulfide bond</keyword>
<dbReference type="GO" id="GO:0071526">
    <property type="term" value="P:semaphorin-plexin signaling pathway"/>
    <property type="evidence" value="ECO:0007669"/>
    <property type="project" value="TreeGrafter"/>
</dbReference>
<evidence type="ECO:0000313" key="10">
    <source>
        <dbReference type="Proteomes" id="UP000515150"/>
    </source>
</evidence>
<protein>
    <submittedName>
        <fullName evidence="11">Semaphorin-4A</fullName>
    </submittedName>
</protein>
<dbReference type="Gene3D" id="2.60.40.10">
    <property type="entry name" value="Immunoglobulins"/>
    <property type="match status" value="1"/>
</dbReference>
<dbReference type="SMART" id="SM00423">
    <property type="entry name" value="PSI"/>
    <property type="match status" value="1"/>
</dbReference>
<feature type="compositionally biased region" description="Polar residues" evidence="7">
    <location>
        <begin position="679"/>
        <end position="695"/>
    </location>
</feature>
<dbReference type="GO" id="GO:0001755">
    <property type="term" value="P:neural crest cell migration"/>
    <property type="evidence" value="ECO:0007669"/>
    <property type="project" value="TreeGrafter"/>
</dbReference>
<evidence type="ECO:0000256" key="5">
    <source>
        <dbReference type="ARBA" id="ARBA00023180"/>
    </source>
</evidence>
<reference evidence="11" key="1">
    <citation type="submission" date="2025-08" db="UniProtKB">
        <authorList>
            <consortium name="RefSeq"/>
        </authorList>
    </citation>
    <scope>IDENTIFICATION</scope>
</reference>
<dbReference type="InterPro" id="IPR036352">
    <property type="entry name" value="Semap_dom_sf"/>
</dbReference>
<evidence type="ECO:0000256" key="3">
    <source>
        <dbReference type="ARBA" id="ARBA00023136"/>
    </source>
</evidence>
<evidence type="ECO:0000256" key="4">
    <source>
        <dbReference type="ARBA" id="ARBA00023157"/>
    </source>
</evidence>
<keyword evidence="8" id="KW-0812">Transmembrane</keyword>
<keyword evidence="3 8" id="KW-0472">Membrane</keyword>
<evidence type="ECO:0000256" key="8">
    <source>
        <dbReference type="SAM" id="Phobius"/>
    </source>
</evidence>
<proteinExistence type="inferred from homology"/>
<dbReference type="PANTHER" id="PTHR11036">
    <property type="entry name" value="SEMAPHORIN"/>
    <property type="match status" value="1"/>
</dbReference>
<dbReference type="Pfam" id="PF19428">
    <property type="entry name" value="Sema4F_C"/>
    <property type="match status" value="1"/>
</dbReference>
<dbReference type="Gene3D" id="2.130.10.10">
    <property type="entry name" value="YVTN repeat-like/Quinoprotein amine dehydrogenase"/>
    <property type="match status" value="1"/>
</dbReference>
<dbReference type="InterPro" id="IPR002165">
    <property type="entry name" value="Plexin_repeat"/>
</dbReference>
<dbReference type="SMART" id="SM00630">
    <property type="entry name" value="Sema"/>
    <property type="match status" value="1"/>
</dbReference>
<dbReference type="InterPro" id="IPR013783">
    <property type="entry name" value="Ig-like_fold"/>
</dbReference>
<evidence type="ECO:0000313" key="11">
    <source>
        <dbReference type="RefSeq" id="XP_040923562.1"/>
    </source>
</evidence>
<dbReference type="Pfam" id="PF01437">
    <property type="entry name" value="PSI"/>
    <property type="match status" value="1"/>
</dbReference>
<keyword evidence="5" id="KW-0325">Glycoprotein</keyword>
<dbReference type="SUPFAM" id="SSF48726">
    <property type="entry name" value="Immunoglobulin"/>
    <property type="match status" value="1"/>
</dbReference>
<dbReference type="Pfam" id="PF01403">
    <property type="entry name" value="Sema"/>
    <property type="match status" value="1"/>
</dbReference>
<evidence type="ECO:0000256" key="2">
    <source>
        <dbReference type="ARBA" id="ARBA00009492"/>
    </source>
</evidence>
<dbReference type="GO" id="GO:0007411">
    <property type="term" value="P:axon guidance"/>
    <property type="evidence" value="ECO:0007669"/>
    <property type="project" value="TreeGrafter"/>
</dbReference>
<dbReference type="InterPro" id="IPR027231">
    <property type="entry name" value="Semaphorin"/>
</dbReference>
<dbReference type="AlphaFoldDB" id="A0A6P7KYZ6"/>
<feature type="chain" id="PRO_5043433869" evidence="9">
    <location>
        <begin position="19"/>
        <end position="776"/>
    </location>
</feature>